<dbReference type="InterPro" id="IPR011059">
    <property type="entry name" value="Metal-dep_hydrolase_composite"/>
</dbReference>
<dbReference type="Gene3D" id="3.20.20.140">
    <property type="entry name" value="Metal-dependent hydrolases"/>
    <property type="match status" value="1"/>
</dbReference>
<dbReference type="GO" id="GO:0016810">
    <property type="term" value="F:hydrolase activity, acting on carbon-nitrogen (but not peptide) bonds"/>
    <property type="evidence" value="ECO:0007669"/>
    <property type="project" value="InterPro"/>
</dbReference>
<dbReference type="SUPFAM" id="SSF51338">
    <property type="entry name" value="Composite domain of metallo-dependent hydrolases"/>
    <property type="match status" value="1"/>
</dbReference>
<dbReference type="PANTHER" id="PTHR22642:SF2">
    <property type="entry name" value="PROTEIN LONG AFTER FAR-RED 3"/>
    <property type="match status" value="1"/>
</dbReference>
<evidence type="ECO:0000259" key="2">
    <source>
        <dbReference type="Pfam" id="PF07969"/>
    </source>
</evidence>
<reference evidence="4" key="1">
    <citation type="submission" date="2016-10" db="EMBL/GenBank/DDBJ databases">
        <authorList>
            <person name="Varghese N."/>
            <person name="Submissions S."/>
        </authorList>
    </citation>
    <scope>NUCLEOTIDE SEQUENCE [LARGE SCALE GENOMIC DNA]</scope>
    <source>
        <strain evidence="4">CGMCC 1.8895</strain>
    </source>
</reference>
<dbReference type="Proteomes" id="UP000199008">
    <property type="component" value="Unassembled WGS sequence"/>
</dbReference>
<dbReference type="Pfam" id="PF07969">
    <property type="entry name" value="Amidohydro_3"/>
    <property type="match status" value="1"/>
</dbReference>
<organism evidence="3 4">
    <name type="scientific">Lacicoccus qingdaonensis</name>
    <dbReference type="NCBI Taxonomy" id="576118"/>
    <lineage>
        <taxon>Bacteria</taxon>
        <taxon>Bacillati</taxon>
        <taxon>Bacillota</taxon>
        <taxon>Bacilli</taxon>
        <taxon>Bacillales</taxon>
        <taxon>Salinicoccaceae</taxon>
        <taxon>Lacicoccus</taxon>
    </lineage>
</organism>
<evidence type="ECO:0000313" key="3">
    <source>
        <dbReference type="EMBL" id="SDK31637.1"/>
    </source>
</evidence>
<feature type="transmembrane region" description="Helical" evidence="1">
    <location>
        <begin position="31"/>
        <end position="51"/>
    </location>
</feature>
<keyword evidence="1" id="KW-1133">Transmembrane helix</keyword>
<protein>
    <submittedName>
        <fullName evidence="3">Sodium/glutamate symporter</fullName>
    </submittedName>
</protein>
<evidence type="ECO:0000256" key="1">
    <source>
        <dbReference type="SAM" id="Phobius"/>
    </source>
</evidence>
<dbReference type="Gene3D" id="2.30.40.10">
    <property type="entry name" value="Urease, subunit C, domain 1"/>
    <property type="match status" value="1"/>
</dbReference>
<dbReference type="RefSeq" id="WP_176754018.1">
    <property type="nucleotide sequence ID" value="NZ_FNFY01000002.1"/>
</dbReference>
<dbReference type="AlphaFoldDB" id="A0A1G9AWN4"/>
<evidence type="ECO:0000313" key="4">
    <source>
        <dbReference type="Proteomes" id="UP000199008"/>
    </source>
</evidence>
<feature type="transmembrane region" description="Helical" evidence="1">
    <location>
        <begin position="58"/>
        <end position="76"/>
    </location>
</feature>
<gene>
    <name evidence="3" type="ORF">SAMN05216216_10223</name>
</gene>
<keyword evidence="1" id="KW-0812">Transmembrane</keyword>
<sequence length="210" mass="22974">MSFMIAFGLASAMLCVGLIIRTKVGFIKRMLVPTSVIAGIVGFFVMNSGLITAIDSEMYIEIVTLLFTVTFISIGLTSNPKSKATASSGRDVAKGSLGMGFTWNILYALTPVVDPDMLHTIWSAVNRITRNGVHIGLEERVSVYDALKAVTINAAYAYFEEDRKGSIKEGKLADLVILDDNPLKVDQMDLRDIKVLETIKEGETIYQADI</sequence>
<keyword evidence="1" id="KW-0472">Membrane</keyword>
<dbReference type="EMBL" id="FNFY01000002">
    <property type="protein sequence ID" value="SDK31637.1"/>
    <property type="molecule type" value="Genomic_DNA"/>
</dbReference>
<dbReference type="InterPro" id="IPR013108">
    <property type="entry name" value="Amidohydro_3"/>
</dbReference>
<proteinExistence type="predicted"/>
<name>A0A1G9AWN4_9BACL</name>
<feature type="domain" description="Amidohydrolase 3" evidence="2">
    <location>
        <begin position="111"/>
        <end position="206"/>
    </location>
</feature>
<accession>A0A1G9AWN4</accession>
<keyword evidence="4" id="KW-1185">Reference proteome</keyword>
<dbReference type="PANTHER" id="PTHR22642">
    <property type="entry name" value="IMIDAZOLONEPROPIONASE"/>
    <property type="match status" value="1"/>
</dbReference>